<gene>
    <name evidence="3" type="ORF">SAMN06265379_104114</name>
</gene>
<keyword evidence="1" id="KW-0732">Signal</keyword>
<dbReference type="EMBL" id="FXTB01000004">
    <property type="protein sequence ID" value="SMO65544.1"/>
    <property type="molecule type" value="Genomic_DNA"/>
</dbReference>
<dbReference type="RefSeq" id="WP_142533273.1">
    <property type="nucleotide sequence ID" value="NZ_FXTB01000004.1"/>
</dbReference>
<evidence type="ECO:0000259" key="2">
    <source>
        <dbReference type="Pfam" id="PF13100"/>
    </source>
</evidence>
<dbReference type="Pfam" id="PF13100">
    <property type="entry name" value="OstA_2"/>
    <property type="match status" value="1"/>
</dbReference>
<dbReference type="AlphaFoldDB" id="A0A521D1I3"/>
<proteinExistence type="predicted"/>
<dbReference type="Proteomes" id="UP000319040">
    <property type="component" value="Unassembled WGS sequence"/>
</dbReference>
<dbReference type="Gene3D" id="2.60.450.10">
    <property type="entry name" value="Lipopolysaccharide (LPS) transport protein A like domain"/>
    <property type="match status" value="3"/>
</dbReference>
<evidence type="ECO:0000313" key="4">
    <source>
        <dbReference type="Proteomes" id="UP000319040"/>
    </source>
</evidence>
<feature type="signal peptide" evidence="1">
    <location>
        <begin position="1"/>
        <end position="22"/>
    </location>
</feature>
<organism evidence="3 4">
    <name type="scientific">Saccharicrinis carchari</name>
    <dbReference type="NCBI Taxonomy" id="1168039"/>
    <lineage>
        <taxon>Bacteria</taxon>
        <taxon>Pseudomonadati</taxon>
        <taxon>Bacteroidota</taxon>
        <taxon>Bacteroidia</taxon>
        <taxon>Marinilabiliales</taxon>
        <taxon>Marinilabiliaceae</taxon>
        <taxon>Saccharicrinis</taxon>
    </lineage>
</organism>
<evidence type="ECO:0000256" key="1">
    <source>
        <dbReference type="SAM" id="SignalP"/>
    </source>
</evidence>
<dbReference type="InterPro" id="IPR005653">
    <property type="entry name" value="OstA-like_N"/>
</dbReference>
<accession>A0A521D1I3</accession>
<feature type="domain" description="Organic solvent tolerance-like N-terminal" evidence="2">
    <location>
        <begin position="24"/>
        <end position="181"/>
    </location>
</feature>
<reference evidence="3 4" key="1">
    <citation type="submission" date="2017-05" db="EMBL/GenBank/DDBJ databases">
        <authorList>
            <person name="Varghese N."/>
            <person name="Submissions S."/>
        </authorList>
    </citation>
    <scope>NUCLEOTIDE SEQUENCE [LARGE SCALE GENOMIC DNA]</scope>
    <source>
        <strain evidence="3 4">DSM 27040</strain>
    </source>
</reference>
<evidence type="ECO:0000313" key="3">
    <source>
        <dbReference type="EMBL" id="SMO65544.1"/>
    </source>
</evidence>
<sequence length="520" mass="60001">MSRCTFAMLFAILLCGSQNAIAQKKILVNNADSLNYDEALYGKDVQVLIGNVEFEHQTALMYCDTAYRFVGSNKFNAKGNIHIIQNDTLHLYGNTLYYDGNTGIAQVRDKVRLVNKDVVLTTDYLDYDRVNNFAYYFNFGKIVNKENTLTSKKGYYYPDADQTHFKDSVVATNPKYIIYSDTLIYNTVTKVANIHGPTHIVGDSNTIYAEAGYYDMMHDVALLKQNAYVQGEQLLKGDTIYYNRASGYGEIFNGMELHDTTNNVIIKGDYGFYNEISKDALATLNAQLLQIYNEDTLFLHADTLQAVPLENGEDKLIKAYRKVQYFRPDMQGRCDSMVFDSRDTTNTFYYDPIMWSMGNQLSADVIRMYTKDEVLDKIDLIDRSFIISEEDTGRYNQIKGKEMVGYVRNNELYRIDVDGNAQSVYFPKDKKNILGVNRAESSNMTIYLKKRQVDQIVMRVSPTGNMNPLFLIADEKLRLDGFYWLEAFRPKTKEDIFIWEELPLFERGEDRSEYDLDETY</sequence>
<keyword evidence="4" id="KW-1185">Reference proteome</keyword>
<name>A0A521D1I3_SACCC</name>
<dbReference type="OrthoDB" id="9805931at2"/>
<feature type="chain" id="PRO_5022024621" evidence="1">
    <location>
        <begin position="23"/>
        <end position="520"/>
    </location>
</feature>
<protein>
    <submittedName>
        <fullName evidence="3">OstA-like protein</fullName>
    </submittedName>
</protein>